<accession>A0A509EAR9</accession>
<dbReference type="NCBIfam" id="TIGR04025">
    <property type="entry name" value="PPOX_FMN_DR2398"/>
    <property type="match status" value="1"/>
</dbReference>
<proteinExistence type="predicted"/>
<evidence type="ECO:0000313" key="3">
    <source>
        <dbReference type="EMBL" id="VUD70619.1"/>
    </source>
</evidence>
<evidence type="ECO:0000313" key="4">
    <source>
        <dbReference type="Proteomes" id="UP000410984"/>
    </source>
</evidence>
<keyword evidence="4" id="KW-1185">Reference proteome</keyword>
<feature type="domain" description="Pyridoxamine 5'-phosphate oxidase N-terminal" evidence="2">
    <location>
        <begin position="29"/>
        <end position="150"/>
    </location>
</feature>
<dbReference type="PANTHER" id="PTHR42815:SF2">
    <property type="entry name" value="FAD-BINDING, PUTATIVE (AFU_ORTHOLOGUE AFUA_6G07600)-RELATED"/>
    <property type="match status" value="1"/>
</dbReference>
<dbReference type="InterPro" id="IPR012349">
    <property type="entry name" value="Split_barrel_FMN-bd"/>
</dbReference>
<name>A0A509EAR9_9HYPH</name>
<dbReference type="PANTHER" id="PTHR42815">
    <property type="entry name" value="FAD-BINDING, PUTATIVE (AFU_ORTHOLOGUE AFUA_6G07600)-RELATED"/>
    <property type="match status" value="1"/>
</dbReference>
<dbReference type="SUPFAM" id="SSF50475">
    <property type="entry name" value="FMN-binding split barrel"/>
    <property type="match status" value="1"/>
</dbReference>
<dbReference type="Proteomes" id="UP000410984">
    <property type="component" value="Unassembled WGS sequence"/>
</dbReference>
<dbReference type="Gene3D" id="2.30.110.10">
    <property type="entry name" value="Electron Transport, Fmn-binding Protein, Chain A"/>
    <property type="match status" value="1"/>
</dbReference>
<dbReference type="EMBL" id="CABFPH010000010">
    <property type="protein sequence ID" value="VUD70619.1"/>
    <property type="molecule type" value="Genomic_DNA"/>
</dbReference>
<feature type="compositionally biased region" description="Basic and acidic residues" evidence="1">
    <location>
        <begin position="1"/>
        <end position="14"/>
    </location>
</feature>
<evidence type="ECO:0000256" key="1">
    <source>
        <dbReference type="SAM" id="MobiDB-lite"/>
    </source>
</evidence>
<protein>
    <recommendedName>
        <fullName evidence="2">Pyridoxamine 5'-phosphate oxidase N-terminal domain-containing protein</fullName>
    </recommendedName>
</protein>
<dbReference type="InterPro" id="IPR024029">
    <property type="entry name" value="Pyridox_Oxase_FMN-dep"/>
</dbReference>
<organism evidence="3 4">
    <name type="scientific">Methylobacterium symbioticum</name>
    <dbReference type="NCBI Taxonomy" id="2584084"/>
    <lineage>
        <taxon>Bacteria</taxon>
        <taxon>Pseudomonadati</taxon>
        <taxon>Pseudomonadota</taxon>
        <taxon>Alphaproteobacteria</taxon>
        <taxon>Hyphomicrobiales</taxon>
        <taxon>Methylobacteriaceae</taxon>
        <taxon>Methylobacterium</taxon>
    </lineage>
</organism>
<dbReference type="InterPro" id="IPR011576">
    <property type="entry name" value="Pyridox_Oxase_N"/>
</dbReference>
<sequence>MSEMPSREAIRSHYGEPTPRSQAKERDRLDDHARAFIARSPFLVIASADGAGRCDATPRGDAPGFVAVPDAGTLLIPDRPGNRRVDTMMNLAENPRLGLLFFVPGLQETLRVNGRAALVTEAAALAPLSAHGKLPCAALRIAVEEVYFHCGKALIRSDLWAKGAGPRPDFPSLGRILSDQIGLDRAETERSVAEGYRDRLY</sequence>
<reference evidence="3 4" key="1">
    <citation type="submission" date="2019-06" db="EMBL/GenBank/DDBJ databases">
        <authorList>
            <person name="Rodrigo-Torres L."/>
            <person name="Arahal R. D."/>
            <person name="Lucena T."/>
        </authorList>
    </citation>
    <scope>NUCLEOTIDE SEQUENCE [LARGE SCALE GENOMIC DNA]</scope>
    <source>
        <strain evidence="3 4">SB0023/3</strain>
    </source>
</reference>
<dbReference type="AlphaFoldDB" id="A0A509EAR9"/>
<dbReference type="Pfam" id="PF01243">
    <property type="entry name" value="PNPOx_N"/>
    <property type="match status" value="1"/>
</dbReference>
<gene>
    <name evidence="3" type="ORF">MET9862_01189</name>
</gene>
<feature type="region of interest" description="Disordered" evidence="1">
    <location>
        <begin position="1"/>
        <end position="28"/>
    </location>
</feature>
<evidence type="ECO:0000259" key="2">
    <source>
        <dbReference type="Pfam" id="PF01243"/>
    </source>
</evidence>